<name>A0A9W8DRG4_9FUNG</name>
<evidence type="ECO:0000313" key="2">
    <source>
        <dbReference type="EMBL" id="KAJ1915582.1"/>
    </source>
</evidence>
<dbReference type="OrthoDB" id="671439at2759"/>
<organism evidence="2 3">
    <name type="scientific">Mycoemilia scoparia</name>
    <dbReference type="NCBI Taxonomy" id="417184"/>
    <lineage>
        <taxon>Eukaryota</taxon>
        <taxon>Fungi</taxon>
        <taxon>Fungi incertae sedis</taxon>
        <taxon>Zoopagomycota</taxon>
        <taxon>Kickxellomycotina</taxon>
        <taxon>Kickxellomycetes</taxon>
        <taxon>Kickxellales</taxon>
        <taxon>Kickxellaceae</taxon>
        <taxon>Mycoemilia</taxon>
    </lineage>
</organism>
<dbReference type="SUPFAM" id="SSF52266">
    <property type="entry name" value="SGNH hydrolase"/>
    <property type="match status" value="1"/>
</dbReference>
<dbReference type="Proteomes" id="UP001150538">
    <property type="component" value="Unassembled WGS sequence"/>
</dbReference>
<dbReference type="PANTHER" id="PTHR14209">
    <property type="entry name" value="ISOAMYL ACETATE-HYDROLYZING ESTERASE 1"/>
    <property type="match status" value="1"/>
</dbReference>
<comment type="caution">
    <text evidence="2">The sequence shown here is derived from an EMBL/GenBank/DDBJ whole genome shotgun (WGS) entry which is preliminary data.</text>
</comment>
<dbReference type="InterPro" id="IPR036514">
    <property type="entry name" value="SGNH_hydro_sf"/>
</dbReference>
<reference evidence="2" key="1">
    <citation type="submission" date="2022-07" db="EMBL/GenBank/DDBJ databases">
        <title>Phylogenomic reconstructions and comparative analyses of Kickxellomycotina fungi.</title>
        <authorList>
            <person name="Reynolds N.K."/>
            <person name="Stajich J.E."/>
            <person name="Barry K."/>
            <person name="Grigoriev I.V."/>
            <person name="Crous P."/>
            <person name="Smith M.E."/>
        </authorList>
    </citation>
    <scope>NUCLEOTIDE SEQUENCE</scope>
    <source>
        <strain evidence="2">NBRC 100468</strain>
    </source>
</reference>
<keyword evidence="3" id="KW-1185">Reference proteome</keyword>
<accession>A0A9W8DRG4</accession>
<proteinExistence type="predicted"/>
<evidence type="ECO:0000313" key="3">
    <source>
        <dbReference type="Proteomes" id="UP001150538"/>
    </source>
</evidence>
<dbReference type="Gene3D" id="3.40.50.1110">
    <property type="entry name" value="SGNH hydrolase"/>
    <property type="match status" value="1"/>
</dbReference>
<dbReference type="AlphaFoldDB" id="A0A9W8DRG4"/>
<protein>
    <submittedName>
        <fullName evidence="2">Isoamyl acetate-hydrolyzing esterase</fullName>
    </submittedName>
</protein>
<gene>
    <name evidence="2" type="primary">IAH1_3</name>
    <name evidence="2" type="ORF">H4219_004248</name>
</gene>
<dbReference type="Pfam" id="PF13472">
    <property type="entry name" value="Lipase_GDSL_2"/>
    <property type="match status" value="1"/>
</dbReference>
<dbReference type="InterPro" id="IPR045136">
    <property type="entry name" value="Iah1-like"/>
</dbReference>
<dbReference type="InterPro" id="IPR013830">
    <property type="entry name" value="SGNH_hydro"/>
</dbReference>
<sequence>MIVFYFCLTYFFIIGLTLIDAAITLKPKSPKISTITAAAAAPQKRSFLRSYEVATKDYILVFGDSITEYGGLPDGFVTKLVEAYKDKLDVIDLGYGGHNAQNARSEALPSTIPHYNPANKTAPSPRLIIVEFGTNDSIIEGFKGHLPLPKYVENLRAIYDDFMNPKSPYYAPRGKVMFVTPGPLGLRMWNNNRGFDTEDTPVERDNDRVILYGETLKALAKKLDNAPVADFYSSMSEAIKWLPDVYKQTKYKGFEHYFKDGVHLNPEGNVVMFETIMNTIKREMPELLPENL</sequence>
<dbReference type="PANTHER" id="PTHR14209:SF19">
    <property type="entry name" value="ISOAMYL ACETATE-HYDROLYZING ESTERASE 1 HOMOLOG"/>
    <property type="match status" value="1"/>
</dbReference>
<dbReference type="EMBL" id="JANBPU010000140">
    <property type="protein sequence ID" value="KAJ1915582.1"/>
    <property type="molecule type" value="Genomic_DNA"/>
</dbReference>
<feature type="domain" description="SGNH hydrolase-type esterase" evidence="1">
    <location>
        <begin position="61"/>
        <end position="269"/>
    </location>
</feature>
<evidence type="ECO:0000259" key="1">
    <source>
        <dbReference type="Pfam" id="PF13472"/>
    </source>
</evidence>